<evidence type="ECO:0000313" key="2">
    <source>
        <dbReference type="EMBL" id="NUI81868.1"/>
    </source>
</evidence>
<dbReference type="GeneID" id="74186568"/>
<name>A0ABX2LHU0_9STAP</name>
<reference evidence="2 3" key="1">
    <citation type="submission" date="2020-06" db="EMBL/GenBank/DDBJ databases">
        <title>Staphylococcus borealis sp. nov. -A novel member of the Staphylococcaceae family isolated from skin and blood in humans.</title>
        <authorList>
            <person name="Pain M."/>
            <person name="Wolden R."/>
            <person name="Jaen-Luchoro D."/>
            <person name="Salva-Serra F."/>
            <person name="Iglesias B.P."/>
            <person name="Karlsson R."/>
            <person name="Klingenberg C."/>
            <person name="Cavanagh J.P."/>
        </authorList>
    </citation>
    <scope>NUCLEOTIDE SEQUENCE [LARGE SCALE GENOMIC DNA]</scope>
    <source>
        <strain evidence="2 3">58-22</strain>
    </source>
</reference>
<feature type="transmembrane region" description="Helical" evidence="1">
    <location>
        <begin position="6"/>
        <end position="26"/>
    </location>
</feature>
<keyword evidence="3" id="KW-1185">Reference proteome</keyword>
<dbReference type="RefSeq" id="WP_053030205.1">
    <property type="nucleotide sequence ID" value="NZ_CUEE01000005.1"/>
</dbReference>
<feature type="transmembrane region" description="Helical" evidence="1">
    <location>
        <begin position="92"/>
        <end position="116"/>
    </location>
</feature>
<keyword evidence="1" id="KW-0812">Transmembrane</keyword>
<organism evidence="2 3">
    <name type="scientific">Staphylococcus borealis</name>
    <dbReference type="NCBI Taxonomy" id="2742203"/>
    <lineage>
        <taxon>Bacteria</taxon>
        <taxon>Bacillati</taxon>
        <taxon>Bacillota</taxon>
        <taxon>Bacilli</taxon>
        <taxon>Bacillales</taxon>
        <taxon>Staphylococcaceae</taxon>
        <taxon>Staphylococcus</taxon>
    </lineage>
</organism>
<comment type="caution">
    <text evidence="2">The sequence shown here is derived from an EMBL/GenBank/DDBJ whole genome shotgun (WGS) entry which is preliminary data.</text>
</comment>
<keyword evidence="1" id="KW-0472">Membrane</keyword>
<keyword evidence="1" id="KW-1133">Transmembrane helix</keyword>
<feature type="transmembrane region" description="Helical" evidence="1">
    <location>
        <begin position="137"/>
        <end position="158"/>
    </location>
</feature>
<dbReference type="Proteomes" id="UP000610527">
    <property type="component" value="Unassembled WGS sequence"/>
</dbReference>
<gene>
    <name evidence="2" type="ORF">HUN84_03725</name>
</gene>
<protein>
    <submittedName>
        <fullName evidence="2">HXXEE domain-containing protein</fullName>
    </submittedName>
</protein>
<dbReference type="EMBL" id="JABVEG010000001">
    <property type="protein sequence ID" value="NUI81868.1"/>
    <property type="molecule type" value="Genomic_DNA"/>
</dbReference>
<accession>A0ABX2LHU0</accession>
<proteinExistence type="predicted"/>
<evidence type="ECO:0000256" key="1">
    <source>
        <dbReference type="SAM" id="Phobius"/>
    </source>
</evidence>
<evidence type="ECO:0000313" key="3">
    <source>
        <dbReference type="Proteomes" id="UP000610527"/>
    </source>
</evidence>
<dbReference type="Pfam" id="PF13787">
    <property type="entry name" value="HXXEE"/>
    <property type="match status" value="1"/>
</dbReference>
<dbReference type="InterPro" id="IPR025671">
    <property type="entry name" value="HXXEE"/>
</dbReference>
<sequence length="217" mass="25369">MNFIRNYWYYFTIFIFVGLSFFMGFYGHAKLSSIQIILMYSLMALSIHQFEEYVFPGGGSPVINKATYKEDEDYDHYPGNTLSICIVNISAYLFYVLAIIFPQFIWLGLATMLFNIMQVLGHGISMNKTLNTWYNPGLFTSVSLFAPISIYYIIYIYNEHLINIYTWIAAIITFFIILVVTIILPVQTLKNRNTKYVISDWQIEQFKKVTTFAQRKS</sequence>
<feature type="transmembrane region" description="Helical" evidence="1">
    <location>
        <begin position="164"/>
        <end position="186"/>
    </location>
</feature>